<reference evidence="13 14" key="1">
    <citation type="submission" date="2020-08" db="EMBL/GenBank/DDBJ databases">
        <title>Putative novel bacterial strains isolated from necrotic wheat leaf tissues caused by Xanthomonas translucens.</title>
        <authorList>
            <person name="Tambong J.T."/>
        </authorList>
    </citation>
    <scope>NUCLEOTIDE SEQUENCE [LARGE SCALE GENOMIC DNA]</scope>
    <source>
        <strain evidence="13 14">DOAB 1069</strain>
    </source>
</reference>
<dbReference type="InterPro" id="IPR045584">
    <property type="entry name" value="Pilin-like"/>
</dbReference>
<gene>
    <name evidence="13" type="ORF">H8S59_11600</name>
</gene>
<evidence type="ECO:0000256" key="3">
    <source>
        <dbReference type="ARBA" id="ARBA00022475"/>
    </source>
</evidence>
<dbReference type="Pfam" id="PF07963">
    <property type="entry name" value="N_methyl"/>
    <property type="match status" value="1"/>
</dbReference>
<sequence length="165" mass="18044">MKQAGFTIIELAVTMLVIGIVVTLTAPAFSEFLMSQRRIDAAQQLASGIRTARTEAILRSQLVVIRAIDEDWSKGWQIVVDPKGSEDDLVLTERARSGKVPIFGNIHFVRQIRFNALGVPAGNGFVAGRLFICDAKEAVSHHAVVMARTGRVQIESETKPEELCG</sequence>
<evidence type="ECO:0000256" key="4">
    <source>
        <dbReference type="ARBA" id="ARBA00022481"/>
    </source>
</evidence>
<evidence type="ECO:0000256" key="5">
    <source>
        <dbReference type="ARBA" id="ARBA00022519"/>
    </source>
</evidence>
<organism evidence="13 14">
    <name type="scientific">Pseudomonas folii</name>
    <dbReference type="NCBI Taxonomy" id="2762593"/>
    <lineage>
        <taxon>Bacteria</taxon>
        <taxon>Pseudomonadati</taxon>
        <taxon>Pseudomonadota</taxon>
        <taxon>Gammaproteobacteria</taxon>
        <taxon>Pseudomonadales</taxon>
        <taxon>Pseudomonadaceae</taxon>
        <taxon>Pseudomonas</taxon>
    </lineage>
</organism>
<keyword evidence="7 11" id="KW-1133">Transmembrane helix</keyword>
<dbReference type="NCBIfam" id="TIGR02532">
    <property type="entry name" value="IV_pilin_GFxxxE"/>
    <property type="match status" value="1"/>
</dbReference>
<comment type="similarity">
    <text evidence="9">Belongs to the GSP H family.</text>
</comment>
<keyword evidence="14" id="KW-1185">Reference proteome</keyword>
<dbReference type="Pfam" id="PF12019">
    <property type="entry name" value="GspH"/>
    <property type="match status" value="1"/>
</dbReference>
<evidence type="ECO:0000256" key="8">
    <source>
        <dbReference type="ARBA" id="ARBA00023136"/>
    </source>
</evidence>
<dbReference type="SUPFAM" id="SSF54523">
    <property type="entry name" value="Pili subunits"/>
    <property type="match status" value="1"/>
</dbReference>
<dbReference type="EMBL" id="JACONW010000044">
    <property type="protein sequence ID" value="MBC3950411.1"/>
    <property type="molecule type" value="Genomic_DNA"/>
</dbReference>
<name>A0ABR7AZQ4_9PSED</name>
<evidence type="ECO:0000313" key="14">
    <source>
        <dbReference type="Proteomes" id="UP000651852"/>
    </source>
</evidence>
<evidence type="ECO:0000256" key="10">
    <source>
        <dbReference type="ARBA" id="ARBA00030775"/>
    </source>
</evidence>
<dbReference type="Gene3D" id="3.55.40.10">
    <property type="entry name" value="minor pseudopilin epsh domain"/>
    <property type="match status" value="1"/>
</dbReference>
<protein>
    <recommendedName>
        <fullName evidence="2">Type II secretion system protein H</fullName>
    </recommendedName>
    <alternativeName>
        <fullName evidence="10">General secretion pathway protein H</fullName>
    </alternativeName>
</protein>
<dbReference type="Proteomes" id="UP000651852">
    <property type="component" value="Unassembled WGS sequence"/>
</dbReference>
<dbReference type="InterPro" id="IPR022346">
    <property type="entry name" value="T2SS_GspH"/>
</dbReference>
<evidence type="ECO:0000313" key="13">
    <source>
        <dbReference type="EMBL" id="MBC3950411.1"/>
    </source>
</evidence>
<comment type="caution">
    <text evidence="13">The sequence shown here is derived from an EMBL/GenBank/DDBJ whole genome shotgun (WGS) entry which is preliminary data.</text>
</comment>
<keyword evidence="6 11" id="KW-0812">Transmembrane</keyword>
<evidence type="ECO:0000256" key="6">
    <source>
        <dbReference type="ARBA" id="ARBA00022692"/>
    </source>
</evidence>
<accession>A0ABR7AZQ4</accession>
<keyword evidence="8 11" id="KW-0472">Membrane</keyword>
<evidence type="ECO:0000256" key="9">
    <source>
        <dbReference type="ARBA" id="ARBA00025772"/>
    </source>
</evidence>
<evidence type="ECO:0000259" key="12">
    <source>
        <dbReference type="Pfam" id="PF12019"/>
    </source>
</evidence>
<keyword evidence="4" id="KW-0488">Methylation</keyword>
<keyword evidence="3" id="KW-1003">Cell membrane</keyword>
<comment type="subcellular location">
    <subcellularLocation>
        <location evidence="1">Cell inner membrane</location>
        <topology evidence="1">Single-pass membrane protein</topology>
    </subcellularLocation>
</comment>
<evidence type="ECO:0000256" key="7">
    <source>
        <dbReference type="ARBA" id="ARBA00022989"/>
    </source>
</evidence>
<evidence type="ECO:0000256" key="2">
    <source>
        <dbReference type="ARBA" id="ARBA00021549"/>
    </source>
</evidence>
<dbReference type="RefSeq" id="WP_187521489.1">
    <property type="nucleotide sequence ID" value="NZ_JACONW010000044.1"/>
</dbReference>
<keyword evidence="5" id="KW-0997">Cell inner membrane</keyword>
<proteinExistence type="inferred from homology"/>
<feature type="domain" description="General secretion pathway GspH" evidence="12">
    <location>
        <begin position="41"/>
        <end position="150"/>
    </location>
</feature>
<evidence type="ECO:0000256" key="1">
    <source>
        <dbReference type="ARBA" id="ARBA00004377"/>
    </source>
</evidence>
<evidence type="ECO:0000256" key="11">
    <source>
        <dbReference type="SAM" id="Phobius"/>
    </source>
</evidence>
<dbReference type="InterPro" id="IPR012902">
    <property type="entry name" value="N_methyl_site"/>
</dbReference>
<feature type="transmembrane region" description="Helical" evidence="11">
    <location>
        <begin position="6"/>
        <end position="29"/>
    </location>
</feature>